<dbReference type="Proteomes" id="UP000265040">
    <property type="component" value="Chromosome 2"/>
</dbReference>
<dbReference type="AlphaFoldDB" id="A0A3Q1H7T4"/>
<dbReference type="CTD" id="406416"/>
<keyword evidence="4" id="KW-0539">Nucleus</keyword>
<dbReference type="RefSeq" id="XP_026217280.1">
    <property type="nucleotide sequence ID" value="XM_026361495.1"/>
</dbReference>
<dbReference type="GO" id="GO:0005737">
    <property type="term" value="C:cytoplasm"/>
    <property type="evidence" value="ECO:0007669"/>
    <property type="project" value="UniProtKB-SubCell"/>
</dbReference>
<dbReference type="InterPro" id="IPR019191">
    <property type="entry name" value="Essential_protein_Yae1_N"/>
</dbReference>
<organism evidence="7 8">
    <name type="scientific">Anabas testudineus</name>
    <name type="common">Climbing perch</name>
    <name type="synonym">Anthias testudineus</name>
    <dbReference type="NCBI Taxonomy" id="64144"/>
    <lineage>
        <taxon>Eukaryota</taxon>
        <taxon>Metazoa</taxon>
        <taxon>Chordata</taxon>
        <taxon>Craniata</taxon>
        <taxon>Vertebrata</taxon>
        <taxon>Euteleostomi</taxon>
        <taxon>Actinopterygii</taxon>
        <taxon>Neopterygii</taxon>
        <taxon>Teleostei</taxon>
        <taxon>Neoteleostei</taxon>
        <taxon>Acanthomorphata</taxon>
        <taxon>Anabantaria</taxon>
        <taxon>Anabantiformes</taxon>
        <taxon>Anabantoidei</taxon>
        <taxon>Anabantidae</taxon>
        <taxon>Anabas</taxon>
    </lineage>
</organism>
<evidence type="ECO:0000256" key="3">
    <source>
        <dbReference type="ARBA" id="ARBA00022490"/>
    </source>
</evidence>
<feature type="domain" description="Essential protein Yae1 N-terminal" evidence="6">
    <location>
        <begin position="40"/>
        <end position="78"/>
    </location>
</feature>
<evidence type="ECO:0000313" key="8">
    <source>
        <dbReference type="Proteomes" id="UP000265040"/>
    </source>
</evidence>
<dbReference type="Pfam" id="PF09811">
    <property type="entry name" value="Yae1_N"/>
    <property type="match status" value="1"/>
</dbReference>
<evidence type="ECO:0000256" key="1">
    <source>
        <dbReference type="ARBA" id="ARBA00004123"/>
    </source>
</evidence>
<evidence type="ECO:0000256" key="5">
    <source>
        <dbReference type="SAM" id="MobiDB-lite"/>
    </source>
</evidence>
<dbReference type="InParanoid" id="A0A3Q1H7T4"/>
<dbReference type="STRING" id="64144.ENSATEP00000003609"/>
<evidence type="ECO:0000259" key="6">
    <source>
        <dbReference type="Pfam" id="PF09811"/>
    </source>
</evidence>
<evidence type="ECO:0000313" key="7">
    <source>
        <dbReference type="Ensembl" id="ENSATEP00000003609.2"/>
    </source>
</evidence>
<dbReference type="Ensembl" id="ENSATET00000003640.3">
    <property type="protein sequence ID" value="ENSATEP00000003609.2"/>
    <property type="gene ID" value="ENSATEG00000002497.3"/>
</dbReference>
<dbReference type="GO" id="GO:0005634">
    <property type="term" value="C:nucleus"/>
    <property type="evidence" value="ECO:0007669"/>
    <property type="project" value="UniProtKB-SubCell"/>
</dbReference>
<evidence type="ECO:0000256" key="2">
    <source>
        <dbReference type="ARBA" id="ARBA00004496"/>
    </source>
</evidence>
<reference evidence="7" key="3">
    <citation type="submission" date="2025-09" db="UniProtKB">
        <authorList>
            <consortium name="Ensembl"/>
        </authorList>
    </citation>
    <scope>IDENTIFICATION</scope>
</reference>
<dbReference type="OrthoDB" id="20086at2759"/>
<reference evidence="7" key="1">
    <citation type="submission" date="2021-04" db="EMBL/GenBank/DDBJ databases">
        <authorList>
            <consortium name="Wellcome Sanger Institute Data Sharing"/>
        </authorList>
    </citation>
    <scope>NUCLEOTIDE SEQUENCE [LARGE SCALE GENOMIC DNA]</scope>
</reference>
<dbReference type="PANTHER" id="PTHR18829:SF0">
    <property type="entry name" value="PROTEIN YAE1 HOMOLOG"/>
    <property type="match status" value="1"/>
</dbReference>
<evidence type="ECO:0000256" key="4">
    <source>
        <dbReference type="ARBA" id="ARBA00023242"/>
    </source>
</evidence>
<keyword evidence="8" id="KW-1185">Reference proteome</keyword>
<keyword evidence="3" id="KW-0963">Cytoplasm</keyword>
<feature type="region of interest" description="Disordered" evidence="5">
    <location>
        <begin position="219"/>
        <end position="241"/>
    </location>
</feature>
<proteinExistence type="predicted"/>
<name>A0A3Q1H7T4_ANATE</name>
<sequence length="241" mass="26772">MSWVKSALSSGDDVFDDNGDELILQSKEWISNMKKRVRDGYVDGVDAGEEASLQVGFNQGFREGAARTAAVGRLKGIVSAVWCWCQIQYPENAVPASVTELLQQVSQHEDKIMDNIRNALENPPPSVSDVSESMSDLEVEQTDSGCRGEGCKETDCCRRWEKGENMDLDAPHQLQKLQSKSSDYLCSSGESLNLLLQRCMDVVSELGLPRELIGHIEELKNTQTPENRTENQETKSLGNFP</sequence>
<dbReference type="GeneTree" id="ENSGT00390000011176"/>
<dbReference type="InterPro" id="IPR038881">
    <property type="entry name" value="Yae1-like"/>
</dbReference>
<dbReference type="PANTHER" id="PTHR18829">
    <property type="entry name" value="PROTEIN YAE1 HOMOLOG"/>
    <property type="match status" value="1"/>
</dbReference>
<reference evidence="7" key="2">
    <citation type="submission" date="2025-08" db="UniProtKB">
        <authorList>
            <consortium name="Ensembl"/>
        </authorList>
    </citation>
    <scope>IDENTIFICATION</scope>
</reference>
<protein>
    <recommendedName>
        <fullName evidence="6">Essential protein Yae1 N-terminal domain-containing protein</fullName>
    </recommendedName>
</protein>
<accession>A0A3Q1H7T4</accession>
<comment type="subcellular location">
    <subcellularLocation>
        <location evidence="2">Cytoplasm</location>
    </subcellularLocation>
    <subcellularLocation>
        <location evidence="1">Nucleus</location>
    </subcellularLocation>
</comment>
<dbReference type="GeneID" id="113163138"/>